<protein>
    <recommendedName>
        <fullName evidence="3">Selenoprotein K</fullName>
    </recommendedName>
</protein>
<dbReference type="OrthoDB" id="167295at2759"/>
<dbReference type="GO" id="GO:0006979">
    <property type="term" value="P:response to oxidative stress"/>
    <property type="evidence" value="ECO:0007669"/>
    <property type="project" value="Ensembl"/>
</dbReference>
<feature type="region of interest" description="Disordered" evidence="8">
    <location>
        <begin position="78"/>
        <end position="120"/>
    </location>
</feature>
<dbReference type="GO" id="GO:1990266">
    <property type="term" value="P:neutrophil migration"/>
    <property type="evidence" value="ECO:0007669"/>
    <property type="project" value="Ensembl"/>
</dbReference>
<dbReference type="GO" id="GO:0071639">
    <property type="term" value="P:positive regulation of monocyte chemotactic protein-1 production"/>
    <property type="evidence" value="ECO:0007669"/>
    <property type="project" value="Ensembl"/>
</dbReference>
<dbReference type="GO" id="GO:0050848">
    <property type="term" value="P:regulation of calcium-mediated signaling"/>
    <property type="evidence" value="ECO:0007669"/>
    <property type="project" value="Ensembl"/>
</dbReference>
<name>A0A7M4FRJ6_CROPO</name>
<keyword evidence="5" id="KW-0712">Selenocysteine</keyword>
<dbReference type="GO" id="GO:0051223">
    <property type="term" value="P:regulation of protein transport"/>
    <property type="evidence" value="ECO:0007669"/>
    <property type="project" value="Ensembl"/>
</dbReference>
<dbReference type="GO" id="GO:0010742">
    <property type="term" value="P:macrophage derived foam cell differentiation"/>
    <property type="evidence" value="ECO:0007669"/>
    <property type="project" value="Ensembl"/>
</dbReference>
<evidence type="ECO:0000256" key="7">
    <source>
        <dbReference type="ARBA" id="ARBA00023136"/>
    </source>
</evidence>
<dbReference type="RefSeq" id="XP_019392461.1">
    <property type="nucleotide sequence ID" value="XM_019536916.1"/>
</dbReference>
<dbReference type="GO" id="GO:0032755">
    <property type="term" value="P:positive regulation of interleukin-6 production"/>
    <property type="evidence" value="ECO:0007669"/>
    <property type="project" value="Ensembl"/>
</dbReference>
<dbReference type="GO" id="GO:0070059">
    <property type="term" value="P:intrinsic apoptotic signaling pathway in response to endoplasmic reticulum stress"/>
    <property type="evidence" value="ECO:0007669"/>
    <property type="project" value="Ensembl"/>
</dbReference>
<evidence type="ECO:0000256" key="1">
    <source>
        <dbReference type="ARBA" id="ARBA00004167"/>
    </source>
</evidence>
<proteinExistence type="inferred from homology"/>
<dbReference type="GO" id="GO:1902624">
    <property type="term" value="P:positive regulation of neutrophil migration"/>
    <property type="evidence" value="ECO:0007669"/>
    <property type="project" value="Ensembl"/>
</dbReference>
<dbReference type="GO" id="GO:0042098">
    <property type="term" value="P:T cell proliferation"/>
    <property type="evidence" value="ECO:0007669"/>
    <property type="project" value="Ensembl"/>
</dbReference>
<sequence length="120" mass="12859">MRDGRAAASTDTTAHARIRGAGSVAAAAMVYISNGQVLGNQNRAPWSLSSITDFFWAIADFVILFFQSIIQPDLRRKGYTSSSYSRYDDGRGPPGNPRRRMGRINHFGGGPSPPPMAGGG</sequence>
<dbReference type="GO" id="GO:0072678">
    <property type="term" value="P:T cell migration"/>
    <property type="evidence" value="ECO:0007669"/>
    <property type="project" value="Ensembl"/>
</dbReference>
<dbReference type="GO" id="GO:0006816">
    <property type="term" value="P:calcium ion transport"/>
    <property type="evidence" value="ECO:0007669"/>
    <property type="project" value="Ensembl"/>
</dbReference>
<dbReference type="GO" id="GO:0045728">
    <property type="term" value="P:respiratory burst after phagocytosis"/>
    <property type="evidence" value="ECO:0007669"/>
    <property type="project" value="Ensembl"/>
</dbReference>
<dbReference type="Proteomes" id="UP000594220">
    <property type="component" value="Unplaced"/>
</dbReference>
<dbReference type="GO" id="GO:0042802">
    <property type="term" value="F:identical protein binding"/>
    <property type="evidence" value="ECO:0007669"/>
    <property type="project" value="Ensembl"/>
</dbReference>
<dbReference type="Pfam" id="PF10961">
    <property type="entry name" value="SelK_SelG"/>
    <property type="match status" value="1"/>
</dbReference>
<evidence type="ECO:0000256" key="4">
    <source>
        <dbReference type="ARBA" id="ARBA00022692"/>
    </source>
</evidence>
<dbReference type="GO" id="GO:2000406">
    <property type="term" value="P:positive regulation of T cell migration"/>
    <property type="evidence" value="ECO:0007669"/>
    <property type="project" value="Ensembl"/>
</dbReference>
<reference evidence="10" key="1">
    <citation type="submission" date="2025-08" db="UniProtKB">
        <authorList>
            <consortium name="Ensembl"/>
        </authorList>
    </citation>
    <scope>IDENTIFICATION</scope>
</reference>
<dbReference type="Ensembl" id="ENSCPRT00005032051.1">
    <property type="protein sequence ID" value="ENSCPRP00005027422.1"/>
    <property type="gene ID" value="ENSCPRG00005018994.1"/>
</dbReference>
<dbReference type="GO" id="GO:0005789">
    <property type="term" value="C:endoplasmic reticulum membrane"/>
    <property type="evidence" value="ECO:0007669"/>
    <property type="project" value="Ensembl"/>
</dbReference>
<organism evidence="10 11">
    <name type="scientific">Crocodylus porosus</name>
    <name type="common">Saltwater crocodile</name>
    <name type="synonym">Estuarine crocodile</name>
    <dbReference type="NCBI Taxonomy" id="8502"/>
    <lineage>
        <taxon>Eukaryota</taxon>
        <taxon>Metazoa</taxon>
        <taxon>Chordata</taxon>
        <taxon>Craniata</taxon>
        <taxon>Vertebrata</taxon>
        <taxon>Euteleostomi</taxon>
        <taxon>Archelosauria</taxon>
        <taxon>Archosauria</taxon>
        <taxon>Crocodylia</taxon>
        <taxon>Longirostres</taxon>
        <taxon>Crocodylidae</taxon>
        <taxon>Crocodylus</taxon>
    </lineage>
</organism>
<dbReference type="InterPro" id="IPR024491">
    <property type="entry name" value="Se_SelK/SelG"/>
</dbReference>
<dbReference type="OMA" id="MAGGXGR"/>
<dbReference type="GO" id="GO:0042102">
    <property type="term" value="P:positive regulation of T cell proliferation"/>
    <property type="evidence" value="ECO:0007669"/>
    <property type="project" value="Ensembl"/>
</dbReference>
<accession>A0A7M4FRJ6</accession>
<feature type="compositionally biased region" description="Pro residues" evidence="8">
    <location>
        <begin position="111"/>
        <end position="120"/>
    </location>
</feature>
<dbReference type="GO" id="GO:0002230">
    <property type="term" value="P:positive regulation of defense response to virus by host"/>
    <property type="evidence" value="ECO:0007669"/>
    <property type="project" value="Ensembl"/>
</dbReference>
<dbReference type="AlphaFoldDB" id="A0A7M4FRJ6"/>
<evidence type="ECO:0000256" key="5">
    <source>
        <dbReference type="ARBA" id="ARBA00022933"/>
    </source>
</evidence>
<keyword evidence="11" id="KW-1185">Reference proteome</keyword>
<evidence type="ECO:0000313" key="10">
    <source>
        <dbReference type="Ensembl" id="ENSCPRP00005027422.1"/>
    </source>
</evidence>
<feature type="transmembrane region" description="Helical" evidence="9">
    <location>
        <begin position="54"/>
        <end position="70"/>
    </location>
</feature>
<evidence type="ECO:0000256" key="9">
    <source>
        <dbReference type="SAM" id="Phobius"/>
    </source>
</evidence>
<dbReference type="GO" id="GO:0032469">
    <property type="term" value="P:endoplasmic reticulum calcium ion homeostasis"/>
    <property type="evidence" value="ECO:0007669"/>
    <property type="project" value="TreeGrafter"/>
</dbReference>
<comment type="similarity">
    <text evidence="2">Belongs to the selenoprotein K family.</text>
</comment>
<reference evidence="10" key="2">
    <citation type="submission" date="2025-09" db="UniProtKB">
        <authorList>
            <consortium name="Ensembl"/>
        </authorList>
    </citation>
    <scope>IDENTIFICATION</scope>
</reference>
<evidence type="ECO:0000256" key="2">
    <source>
        <dbReference type="ARBA" id="ARBA00008504"/>
    </source>
</evidence>
<keyword evidence="7 9" id="KW-0472">Membrane</keyword>
<dbReference type="PANTHER" id="PTHR16875:SF0">
    <property type="entry name" value="SELENOPROTEIN K"/>
    <property type="match status" value="1"/>
</dbReference>
<dbReference type="CTD" id="58515"/>
<dbReference type="GeneID" id="109311324"/>
<evidence type="ECO:0000256" key="3">
    <source>
        <dbReference type="ARBA" id="ARBA00020495"/>
    </source>
</evidence>
<keyword evidence="6 9" id="KW-1133">Transmembrane helix</keyword>
<dbReference type="GO" id="GO:0005794">
    <property type="term" value="C:Golgi apparatus"/>
    <property type="evidence" value="ECO:0007669"/>
    <property type="project" value="TreeGrafter"/>
</dbReference>
<dbReference type="GO" id="GO:0051649">
    <property type="term" value="P:establishment of localization in cell"/>
    <property type="evidence" value="ECO:0007669"/>
    <property type="project" value="Ensembl"/>
</dbReference>
<comment type="subcellular location">
    <subcellularLocation>
        <location evidence="1">Membrane</location>
        <topology evidence="1">Single-pass membrane protein</topology>
    </subcellularLocation>
</comment>
<evidence type="ECO:0000256" key="6">
    <source>
        <dbReference type="ARBA" id="ARBA00022989"/>
    </source>
</evidence>
<gene>
    <name evidence="10" type="primary">SELENOK</name>
</gene>
<dbReference type="GeneTree" id="ENSGT00390000016119"/>
<keyword evidence="4 9" id="KW-0812">Transmembrane</keyword>
<dbReference type="PANTHER" id="PTHR16875">
    <property type="entry name" value="SELENOPROTEIN K"/>
    <property type="match status" value="1"/>
</dbReference>
<evidence type="ECO:0000313" key="11">
    <source>
        <dbReference type="Proteomes" id="UP000594220"/>
    </source>
</evidence>
<dbReference type="GO" id="GO:0032760">
    <property type="term" value="P:positive regulation of tumor necrosis factor production"/>
    <property type="evidence" value="ECO:0007669"/>
    <property type="project" value="Ensembl"/>
</dbReference>
<evidence type="ECO:0000256" key="8">
    <source>
        <dbReference type="SAM" id="MobiDB-lite"/>
    </source>
</evidence>